<proteinExistence type="predicted"/>
<keyword evidence="1" id="KW-0472">Membrane</keyword>
<keyword evidence="1" id="KW-1133">Transmembrane helix</keyword>
<dbReference type="KEGG" id="bex:A11Q_258"/>
<keyword evidence="3" id="KW-1185">Reference proteome</keyword>
<dbReference type="PATRIC" id="fig|1184267.3.peg.260"/>
<dbReference type="RefSeq" id="WP_015468968.1">
    <property type="nucleotide sequence ID" value="NC_020813.1"/>
</dbReference>
<accession>M4V5N9</accession>
<dbReference type="EMBL" id="CP003537">
    <property type="protein sequence ID" value="AGH94478.1"/>
    <property type="molecule type" value="Genomic_DNA"/>
</dbReference>
<keyword evidence="1" id="KW-0812">Transmembrane</keyword>
<protein>
    <submittedName>
        <fullName evidence="2">Uncharacterized protein</fullName>
    </submittedName>
</protein>
<dbReference type="HOGENOM" id="CLU_3266321_0_0_7"/>
<evidence type="ECO:0000313" key="2">
    <source>
        <dbReference type="EMBL" id="AGH94478.1"/>
    </source>
</evidence>
<dbReference type="Proteomes" id="UP000012040">
    <property type="component" value="Chromosome"/>
</dbReference>
<reference evidence="2 3" key="1">
    <citation type="journal article" date="2013" name="ISME J.">
        <title>By their genes ye shall know them: genomic signatures of predatory bacteria.</title>
        <authorList>
            <person name="Pasternak Z."/>
            <person name="Pietrokovski S."/>
            <person name="Rotem O."/>
            <person name="Gophna U."/>
            <person name="Lurie-Weinberger M.N."/>
            <person name="Jurkevitch E."/>
        </authorList>
    </citation>
    <scope>NUCLEOTIDE SEQUENCE [LARGE SCALE GENOMIC DNA]</scope>
    <source>
        <strain evidence="2 3">JSS</strain>
    </source>
</reference>
<gene>
    <name evidence="2" type="ORF">A11Q_258</name>
</gene>
<evidence type="ECO:0000313" key="3">
    <source>
        <dbReference type="Proteomes" id="UP000012040"/>
    </source>
</evidence>
<dbReference type="STRING" id="1184267.A11Q_258"/>
<name>M4V5N9_9BACT</name>
<sequence length="41" mass="4654">MEVEKKAQNHKEITRELLPFILYAAIPLTITISIALIFGVK</sequence>
<organism evidence="2 3">
    <name type="scientific">Pseudobdellovibrio exovorus JSS</name>
    <dbReference type="NCBI Taxonomy" id="1184267"/>
    <lineage>
        <taxon>Bacteria</taxon>
        <taxon>Pseudomonadati</taxon>
        <taxon>Bdellovibrionota</taxon>
        <taxon>Bdellovibrionia</taxon>
        <taxon>Bdellovibrionales</taxon>
        <taxon>Pseudobdellovibrionaceae</taxon>
        <taxon>Pseudobdellovibrio</taxon>
    </lineage>
</organism>
<evidence type="ECO:0000256" key="1">
    <source>
        <dbReference type="SAM" id="Phobius"/>
    </source>
</evidence>
<feature type="transmembrane region" description="Helical" evidence="1">
    <location>
        <begin position="20"/>
        <end position="40"/>
    </location>
</feature>
<dbReference type="AlphaFoldDB" id="M4V5N9"/>